<evidence type="ECO:0000313" key="1">
    <source>
        <dbReference type="EMBL" id="OBV11706.1"/>
    </source>
</evidence>
<organism evidence="1 2">
    <name type="scientific">Erythrobacter dokdonensis DSW-74</name>
    <dbReference type="NCBI Taxonomy" id="1300349"/>
    <lineage>
        <taxon>Bacteria</taxon>
        <taxon>Pseudomonadati</taxon>
        <taxon>Pseudomonadota</taxon>
        <taxon>Alphaproteobacteria</taxon>
        <taxon>Sphingomonadales</taxon>
        <taxon>Erythrobacteraceae</taxon>
        <taxon>Erythrobacter/Porphyrobacter group</taxon>
        <taxon>Erythrobacter</taxon>
    </lineage>
</organism>
<dbReference type="STRING" id="1300349.I603_1149"/>
<accession>A0A1A7BJ16</accession>
<dbReference type="AlphaFoldDB" id="A0A1A7BJ16"/>
<evidence type="ECO:0000313" key="2">
    <source>
        <dbReference type="Proteomes" id="UP000092484"/>
    </source>
</evidence>
<proteinExistence type="predicted"/>
<reference evidence="1 2" key="1">
    <citation type="submission" date="2016-06" db="EMBL/GenBank/DDBJ databases">
        <title>Genome sequence of Porphyrobacter dokdonensis DSW-74.</title>
        <authorList>
            <person name="Kim J.F."/>
            <person name="Song J.Y."/>
        </authorList>
    </citation>
    <scope>NUCLEOTIDE SEQUENCE [LARGE SCALE GENOMIC DNA]</scope>
    <source>
        <strain evidence="1 2">DSW-74</strain>
    </source>
</reference>
<sequence length="43" mass="4542">MLPATGFSGVFLRFPGTIAGAGGARGRLLRKAPCLYEGSFNQR</sequence>
<comment type="caution">
    <text evidence="1">The sequence shown here is derived from an EMBL/GenBank/DDBJ whole genome shotgun (WGS) entry which is preliminary data.</text>
</comment>
<protein>
    <submittedName>
        <fullName evidence="1">Uncharacterized protein</fullName>
    </submittedName>
</protein>
<gene>
    <name evidence="1" type="ORF">I603_1149</name>
</gene>
<keyword evidence="2" id="KW-1185">Reference proteome</keyword>
<name>A0A1A7BJ16_9SPHN</name>
<dbReference type="EMBL" id="LZYB01000002">
    <property type="protein sequence ID" value="OBV11706.1"/>
    <property type="molecule type" value="Genomic_DNA"/>
</dbReference>
<dbReference type="Proteomes" id="UP000092484">
    <property type="component" value="Unassembled WGS sequence"/>
</dbReference>